<dbReference type="SMART" id="SM00271">
    <property type="entry name" value="DnaJ"/>
    <property type="match status" value="1"/>
</dbReference>
<dbReference type="STRING" id="670154.SAMN04488002_1707"/>
<dbReference type="InterPro" id="IPR029024">
    <property type="entry name" value="TerB-like"/>
</dbReference>
<dbReference type="Gene3D" id="1.10.287.110">
    <property type="entry name" value="DnaJ domain"/>
    <property type="match status" value="1"/>
</dbReference>
<gene>
    <name evidence="2" type="ORF">SAMN04488002_1707</name>
</gene>
<dbReference type="PROSITE" id="PS50076">
    <property type="entry name" value="DNAJ_2"/>
    <property type="match status" value="1"/>
</dbReference>
<dbReference type="CDD" id="cd07316">
    <property type="entry name" value="terB_like_DjlA"/>
    <property type="match status" value="1"/>
</dbReference>
<proteinExistence type="predicted"/>
<dbReference type="Pfam" id="PF05099">
    <property type="entry name" value="TerB"/>
    <property type="match status" value="1"/>
</dbReference>
<dbReference type="SUPFAM" id="SSF158682">
    <property type="entry name" value="TerB-like"/>
    <property type="match status" value="1"/>
</dbReference>
<dbReference type="SUPFAM" id="SSF46565">
    <property type="entry name" value="Chaperone J-domain"/>
    <property type="match status" value="1"/>
</dbReference>
<protein>
    <submittedName>
        <fullName evidence="2">DnaJ like chaperone protein</fullName>
    </submittedName>
</protein>
<dbReference type="Proteomes" id="UP000199658">
    <property type="component" value="Unassembled WGS sequence"/>
</dbReference>
<dbReference type="InterPro" id="IPR007791">
    <property type="entry name" value="DjlA_N"/>
</dbReference>
<dbReference type="AlphaFoldDB" id="A0A1I6GMI1"/>
<evidence type="ECO:0000313" key="3">
    <source>
        <dbReference type="Proteomes" id="UP000199658"/>
    </source>
</evidence>
<dbReference type="InterPro" id="IPR001623">
    <property type="entry name" value="DnaJ_domain"/>
</dbReference>
<dbReference type="EMBL" id="FOYO01000001">
    <property type="protein sequence ID" value="SFR43336.1"/>
    <property type="molecule type" value="Genomic_DNA"/>
</dbReference>
<feature type="domain" description="J" evidence="1">
    <location>
        <begin position="165"/>
        <end position="229"/>
    </location>
</feature>
<accession>A0A1I6GMI1</accession>
<keyword evidence="3" id="KW-1185">Reference proteome</keyword>
<reference evidence="3" key="1">
    <citation type="submission" date="2016-10" db="EMBL/GenBank/DDBJ databases">
        <authorList>
            <person name="Varghese N."/>
            <person name="Submissions S."/>
        </authorList>
    </citation>
    <scope>NUCLEOTIDE SEQUENCE [LARGE SCALE GENOMIC DNA]</scope>
    <source>
        <strain evidence="3">DSM 26921</strain>
    </source>
</reference>
<evidence type="ECO:0000313" key="2">
    <source>
        <dbReference type="EMBL" id="SFR43336.1"/>
    </source>
</evidence>
<evidence type="ECO:0000259" key="1">
    <source>
        <dbReference type="PROSITE" id="PS50076"/>
    </source>
</evidence>
<name>A0A1I6GMI1_9RHOB</name>
<dbReference type="CDD" id="cd06257">
    <property type="entry name" value="DnaJ"/>
    <property type="match status" value="1"/>
</dbReference>
<organism evidence="2 3">
    <name type="scientific">Litoreibacter janthinus</name>
    <dbReference type="NCBI Taxonomy" id="670154"/>
    <lineage>
        <taxon>Bacteria</taxon>
        <taxon>Pseudomonadati</taxon>
        <taxon>Pseudomonadota</taxon>
        <taxon>Alphaproteobacteria</taxon>
        <taxon>Rhodobacterales</taxon>
        <taxon>Roseobacteraceae</taxon>
        <taxon>Litoreibacter</taxon>
    </lineage>
</organism>
<dbReference type="InterPro" id="IPR036869">
    <property type="entry name" value="J_dom_sf"/>
</dbReference>
<sequence>MLAMSVWTRISNALAALASGESLSSVFEHLRTPPERRVGFTIAVIALGAKMAKADGRVTRDEVTAFREVFTIPEKDEAQAAKLFNLARQDVAGFDDYARKVAAMFDDNHASLYDLMEGLFHIAVADGNYHPLEDDFLMSVAQIFKITDQEFRCLRARFVPDATPDPYAVLEASPEMALDDIKRRWRQLVKDSHPDVMAARGVPREAVKMAEKRLIRINAAWNEILAEREPVA</sequence>
<dbReference type="Gene3D" id="1.10.3680.10">
    <property type="entry name" value="TerB-like"/>
    <property type="match status" value="1"/>
</dbReference>